<dbReference type="RefSeq" id="WP_157478104.1">
    <property type="nucleotide sequence ID" value="NZ_CP046566.1"/>
</dbReference>
<evidence type="ECO:0000313" key="1">
    <source>
        <dbReference type="EMBL" id="QGW27898.1"/>
    </source>
</evidence>
<proteinExistence type="predicted"/>
<sequence length="251" mass="28411">MYSRKSVAGLFQKREKAGFRLAFFCFVFAILPSSLLAQVESDEKPLLVSPNGLVFHKDSVFLLNVRFRMQNRFGYFSKLDQSDEPGFETLIRRVRLRFDGFVISPKVSYYLQLSFSRSDQDLVSGTIAQTVRDAMVYYNVNKNFYFGLGQSKLPGNRERVISSGNLQMPDRSIANSVYTLDRDAGLFAYGQIPLGKQMIMYKAAITGGEGRGQNFTNKGLSYTGRIEYLPFGTFKNLGDYSEGRSGDRKDT</sequence>
<name>A0A6I6GJR4_9BACT</name>
<dbReference type="Pfam" id="PF07396">
    <property type="entry name" value="Porin_O_P"/>
    <property type="match status" value="1"/>
</dbReference>
<evidence type="ECO:0008006" key="3">
    <source>
        <dbReference type="Google" id="ProtNLM"/>
    </source>
</evidence>
<gene>
    <name evidence="1" type="ORF">GLV81_07110</name>
</gene>
<dbReference type="Proteomes" id="UP000426027">
    <property type="component" value="Chromosome"/>
</dbReference>
<dbReference type="Gene3D" id="2.40.160.10">
    <property type="entry name" value="Porin"/>
    <property type="match status" value="1"/>
</dbReference>
<dbReference type="EMBL" id="CP046566">
    <property type="protein sequence ID" value="QGW27898.1"/>
    <property type="molecule type" value="Genomic_DNA"/>
</dbReference>
<dbReference type="AlphaFoldDB" id="A0A6I6GJR4"/>
<dbReference type="KEGG" id="fls:GLV81_07110"/>
<evidence type="ECO:0000313" key="2">
    <source>
        <dbReference type="Proteomes" id="UP000426027"/>
    </source>
</evidence>
<organism evidence="1 2">
    <name type="scientific">Phnomibacter ginsenosidimutans</name>
    <dbReference type="NCBI Taxonomy" id="2676868"/>
    <lineage>
        <taxon>Bacteria</taxon>
        <taxon>Pseudomonadati</taxon>
        <taxon>Bacteroidota</taxon>
        <taxon>Chitinophagia</taxon>
        <taxon>Chitinophagales</taxon>
        <taxon>Chitinophagaceae</taxon>
        <taxon>Phnomibacter</taxon>
    </lineage>
</organism>
<dbReference type="InterPro" id="IPR023614">
    <property type="entry name" value="Porin_dom_sf"/>
</dbReference>
<protein>
    <recommendedName>
        <fullName evidence="3">Porin</fullName>
    </recommendedName>
</protein>
<reference evidence="1 2" key="1">
    <citation type="submission" date="2019-11" db="EMBL/GenBank/DDBJ databases">
        <authorList>
            <person name="Im W.T."/>
        </authorList>
    </citation>
    <scope>NUCLEOTIDE SEQUENCE [LARGE SCALE GENOMIC DNA]</scope>
    <source>
        <strain evidence="1 2">SB-02</strain>
    </source>
</reference>
<accession>A0A6I6GJR4</accession>
<dbReference type="InterPro" id="IPR010870">
    <property type="entry name" value="Porin_O/P"/>
</dbReference>
<keyword evidence="2" id="KW-1185">Reference proteome</keyword>